<evidence type="ECO:0000259" key="1">
    <source>
        <dbReference type="Pfam" id="PF02738"/>
    </source>
</evidence>
<dbReference type="STRING" id="91360.SAMN05660330_04454"/>
<sequence length="382" mass="41090">NTYRTSRPNPAPLERTVVTCVPRANGGVDVYGTTQSIHAMRKNIASSLDIPLSKVNCHWTYLGGAFGAHIHTGWIEPLCAFLAIKTGKPVRGEKSREDMFLAYGRHPMEIKLKTGVKNDGSFTAIAVDIIDDTGAYAFSGGSKMKLTAGFCLSMYRCPNQRIRGKTVYTNTPSLCAMRGAGNPQAHWAVESQIDIIAEKLGMDPLELRLKNHIGEGQTFYGQSTDVVCDIISCGTEEVVRKGAEAIGWSTRNDHETESLYIKRGIGMARGFHTSGAGSSTPSKYIMDYAGAIIKMNEDGTAVLLNASADAGGGNRSGYAAMIAEELGIGYEDVILPNGDTDTTLFDVPTHASRGNYGTGLAVVQAAKNLKEKLIKWAADILD</sequence>
<dbReference type="GO" id="GO:0016491">
    <property type="term" value="F:oxidoreductase activity"/>
    <property type="evidence" value="ECO:0007669"/>
    <property type="project" value="InterPro"/>
</dbReference>
<gene>
    <name evidence="3" type="ORF">SAMN05660330_04454</name>
</gene>
<proteinExistence type="predicted"/>
<keyword evidence="4" id="KW-1185">Reference proteome</keyword>
<feature type="domain" description="Aldehyde oxidase/xanthine dehydrogenase first molybdopterin binding" evidence="1">
    <location>
        <begin position="2"/>
        <end position="211"/>
    </location>
</feature>
<evidence type="ECO:0000259" key="2">
    <source>
        <dbReference type="Pfam" id="PF20256"/>
    </source>
</evidence>
<feature type="non-terminal residue" evidence="3">
    <location>
        <position position="382"/>
    </location>
</feature>
<protein>
    <submittedName>
        <fullName evidence="3">Molybdopterin-binding domain of aldehyde dehydrogenase</fullName>
    </submittedName>
</protein>
<evidence type="ECO:0000313" key="3">
    <source>
        <dbReference type="EMBL" id="SDP86788.1"/>
    </source>
</evidence>
<organism evidence="3 4">
    <name type="scientific">Desulforhopalus singaporensis</name>
    <dbReference type="NCBI Taxonomy" id="91360"/>
    <lineage>
        <taxon>Bacteria</taxon>
        <taxon>Pseudomonadati</taxon>
        <taxon>Thermodesulfobacteriota</taxon>
        <taxon>Desulfobulbia</taxon>
        <taxon>Desulfobulbales</taxon>
        <taxon>Desulfocapsaceae</taxon>
        <taxon>Desulforhopalus</taxon>
    </lineage>
</organism>
<feature type="domain" description="Aldehyde oxidase/xanthine dehydrogenase second molybdopterin binding" evidence="2">
    <location>
        <begin position="242"/>
        <end position="381"/>
    </location>
</feature>
<dbReference type="AlphaFoldDB" id="A0A1H0W820"/>
<accession>A0A1H0W820</accession>
<feature type="non-terminal residue" evidence="3">
    <location>
        <position position="1"/>
    </location>
</feature>
<dbReference type="PANTHER" id="PTHR11908">
    <property type="entry name" value="XANTHINE DEHYDROGENASE"/>
    <property type="match status" value="1"/>
</dbReference>
<dbReference type="SUPFAM" id="SSF56003">
    <property type="entry name" value="Molybdenum cofactor-binding domain"/>
    <property type="match status" value="1"/>
</dbReference>
<evidence type="ECO:0000313" key="4">
    <source>
        <dbReference type="Proteomes" id="UP000199073"/>
    </source>
</evidence>
<dbReference type="Pfam" id="PF02738">
    <property type="entry name" value="MoCoBD_1"/>
    <property type="match status" value="1"/>
</dbReference>
<dbReference type="PANTHER" id="PTHR11908:SF157">
    <property type="entry name" value="XANTHINE DEHYDROGENASE SUBUNIT D-RELATED"/>
    <property type="match status" value="1"/>
</dbReference>
<dbReference type="EMBL" id="FNJI01000118">
    <property type="protein sequence ID" value="SDP86788.1"/>
    <property type="molecule type" value="Genomic_DNA"/>
</dbReference>
<name>A0A1H0W820_9BACT</name>
<dbReference type="GO" id="GO:0005506">
    <property type="term" value="F:iron ion binding"/>
    <property type="evidence" value="ECO:0007669"/>
    <property type="project" value="InterPro"/>
</dbReference>
<reference evidence="3 4" key="1">
    <citation type="submission" date="2016-10" db="EMBL/GenBank/DDBJ databases">
        <authorList>
            <person name="de Groot N.N."/>
        </authorList>
    </citation>
    <scope>NUCLEOTIDE SEQUENCE [LARGE SCALE GENOMIC DNA]</scope>
    <source>
        <strain evidence="3 4">DSM 12130</strain>
    </source>
</reference>
<dbReference type="InterPro" id="IPR016208">
    <property type="entry name" value="Ald_Oxase/xanthine_DH-like"/>
</dbReference>
<dbReference type="Gene3D" id="3.30.365.10">
    <property type="entry name" value="Aldehyde oxidase/xanthine dehydrogenase, molybdopterin binding domain"/>
    <property type="match status" value="4"/>
</dbReference>
<dbReference type="RefSeq" id="WP_176761409.1">
    <property type="nucleotide sequence ID" value="NZ_FNJI01000118.1"/>
</dbReference>
<dbReference type="InterPro" id="IPR046867">
    <property type="entry name" value="AldOxase/xan_DH_MoCoBD2"/>
</dbReference>
<dbReference type="InterPro" id="IPR008274">
    <property type="entry name" value="AldOxase/xan_DH_MoCoBD1"/>
</dbReference>
<dbReference type="Proteomes" id="UP000199073">
    <property type="component" value="Unassembled WGS sequence"/>
</dbReference>
<dbReference type="Pfam" id="PF20256">
    <property type="entry name" value="MoCoBD_2"/>
    <property type="match status" value="1"/>
</dbReference>
<dbReference type="InterPro" id="IPR037165">
    <property type="entry name" value="AldOxase/xan_DH_Mopterin-bd_sf"/>
</dbReference>